<dbReference type="PANTHER" id="PTHR21366">
    <property type="entry name" value="GLYOXALASE FAMILY PROTEIN"/>
    <property type="match status" value="1"/>
</dbReference>
<proteinExistence type="predicted"/>
<dbReference type="InterPro" id="IPR004360">
    <property type="entry name" value="Glyas_Fos-R_dOase_dom"/>
</dbReference>
<dbReference type="InterPro" id="IPR050383">
    <property type="entry name" value="GlyoxalaseI/FosfomycinResist"/>
</dbReference>
<dbReference type="AlphaFoldDB" id="A0A5A9ZKA5"/>
<dbReference type="Proteomes" id="UP000325291">
    <property type="component" value="Unassembled WGS sequence"/>
</dbReference>
<sequence>MLQIDQLDHLVLTVADIDRTCTFYRDVLGFEVITFGEGRTALSFGRQKFNLHQAGREFEPKAASPMPGAADLCLITSLAMETVVEKLNLAGVLIEEGPVPRTGAQGPILSVYIRDPDRNLIEIASYDV</sequence>
<dbReference type="InterPro" id="IPR037523">
    <property type="entry name" value="VOC_core"/>
</dbReference>
<name>A0A5A9ZKA5_9RHOB</name>
<dbReference type="InterPro" id="IPR029068">
    <property type="entry name" value="Glyas_Bleomycin-R_OHBP_Dase"/>
</dbReference>
<reference evidence="2 3" key="1">
    <citation type="submission" date="2019-07" db="EMBL/GenBank/DDBJ databases">
        <title>Aquicoccus porphyridii gen. nov., sp. nov., isolated from a small marine red alga, Porphyridium marinum.</title>
        <authorList>
            <person name="Liu L."/>
        </authorList>
    </citation>
    <scope>NUCLEOTIDE SEQUENCE [LARGE SCALE GENOMIC DNA]</scope>
    <source>
        <strain evidence="2 3">L1 8-17</strain>
    </source>
</reference>
<organism evidence="2 3">
    <name type="scientific">Aquicoccus porphyridii</name>
    <dbReference type="NCBI Taxonomy" id="1852029"/>
    <lineage>
        <taxon>Bacteria</taxon>
        <taxon>Pseudomonadati</taxon>
        <taxon>Pseudomonadota</taxon>
        <taxon>Alphaproteobacteria</taxon>
        <taxon>Rhodobacterales</taxon>
        <taxon>Paracoccaceae</taxon>
        <taxon>Aquicoccus</taxon>
    </lineage>
</organism>
<keyword evidence="3" id="KW-1185">Reference proteome</keyword>
<dbReference type="PANTHER" id="PTHR21366:SF14">
    <property type="entry name" value="GLYOXALASE DOMAIN-CONTAINING PROTEIN 5"/>
    <property type="match status" value="1"/>
</dbReference>
<evidence type="ECO:0000259" key="1">
    <source>
        <dbReference type="PROSITE" id="PS51819"/>
    </source>
</evidence>
<gene>
    <name evidence="2" type="ORF">FLO80_06140</name>
</gene>
<dbReference type="SUPFAM" id="SSF54593">
    <property type="entry name" value="Glyoxalase/Bleomycin resistance protein/Dihydroxybiphenyl dioxygenase"/>
    <property type="match status" value="1"/>
</dbReference>
<dbReference type="RefSeq" id="WP_111362715.1">
    <property type="nucleotide sequence ID" value="NZ_JASHJG010000027.1"/>
</dbReference>
<dbReference type="Pfam" id="PF00903">
    <property type="entry name" value="Glyoxalase"/>
    <property type="match status" value="1"/>
</dbReference>
<dbReference type="EMBL" id="VINQ01000003">
    <property type="protein sequence ID" value="KAA0917610.1"/>
    <property type="molecule type" value="Genomic_DNA"/>
</dbReference>
<dbReference type="CDD" id="cd07253">
    <property type="entry name" value="GLOD5"/>
    <property type="match status" value="1"/>
</dbReference>
<accession>A0A5A9ZKA5</accession>
<evidence type="ECO:0000313" key="2">
    <source>
        <dbReference type="EMBL" id="KAA0917610.1"/>
    </source>
</evidence>
<protein>
    <submittedName>
        <fullName evidence="2">VOC family protein</fullName>
    </submittedName>
</protein>
<evidence type="ECO:0000313" key="3">
    <source>
        <dbReference type="Proteomes" id="UP000325291"/>
    </source>
</evidence>
<comment type="caution">
    <text evidence="2">The sequence shown here is derived from an EMBL/GenBank/DDBJ whole genome shotgun (WGS) entry which is preliminary data.</text>
</comment>
<feature type="domain" description="VOC" evidence="1">
    <location>
        <begin position="6"/>
        <end position="126"/>
    </location>
</feature>
<dbReference type="Gene3D" id="3.10.180.10">
    <property type="entry name" value="2,3-Dihydroxybiphenyl 1,2-Dioxygenase, domain 1"/>
    <property type="match status" value="1"/>
</dbReference>
<dbReference type="PROSITE" id="PS51819">
    <property type="entry name" value="VOC"/>
    <property type="match status" value="1"/>
</dbReference>